<dbReference type="Pfam" id="PF01408">
    <property type="entry name" value="GFO_IDH_MocA"/>
    <property type="match status" value="1"/>
</dbReference>
<dbReference type="PANTHER" id="PTHR43249:SF1">
    <property type="entry name" value="D-GLUCOSIDE 3-DEHYDROGENASE"/>
    <property type="match status" value="1"/>
</dbReference>
<proteinExistence type="inferred from homology"/>
<evidence type="ECO:0000259" key="2">
    <source>
        <dbReference type="Pfam" id="PF01408"/>
    </source>
</evidence>
<accession>A0A809RB12</accession>
<dbReference type="SUPFAM" id="SSF55347">
    <property type="entry name" value="Glyceraldehyde-3-phosphate dehydrogenase-like, C-terminal domain"/>
    <property type="match status" value="1"/>
</dbReference>
<evidence type="ECO:0000313" key="5">
    <source>
        <dbReference type="Proteomes" id="UP000662873"/>
    </source>
</evidence>
<evidence type="ECO:0000313" key="4">
    <source>
        <dbReference type="EMBL" id="BBO24743.1"/>
    </source>
</evidence>
<evidence type="ECO:0000259" key="3">
    <source>
        <dbReference type="Pfam" id="PF02894"/>
    </source>
</evidence>
<name>A0A809RB12_9BACT</name>
<dbReference type="Gene3D" id="3.40.50.720">
    <property type="entry name" value="NAD(P)-binding Rossmann-like Domain"/>
    <property type="match status" value="1"/>
</dbReference>
<dbReference type="SUPFAM" id="SSF51735">
    <property type="entry name" value="NAD(P)-binding Rossmann-fold domains"/>
    <property type="match status" value="1"/>
</dbReference>
<comment type="similarity">
    <text evidence="1">Belongs to the Gfo/Idh/MocA family.</text>
</comment>
<dbReference type="Pfam" id="PF02894">
    <property type="entry name" value="GFO_IDH_MocA_C"/>
    <property type="match status" value="1"/>
</dbReference>
<dbReference type="InterPro" id="IPR000683">
    <property type="entry name" value="Gfo/Idh/MocA-like_OxRdtase_N"/>
</dbReference>
<dbReference type="InterPro" id="IPR036291">
    <property type="entry name" value="NAD(P)-bd_dom_sf"/>
</dbReference>
<reference evidence="4" key="1">
    <citation type="journal article" name="DNA Res.">
        <title>The physiological potential of anammox bacteria as revealed by their core genome structure.</title>
        <authorList>
            <person name="Okubo T."/>
            <person name="Toyoda A."/>
            <person name="Fukuhara K."/>
            <person name="Uchiyama I."/>
            <person name="Harigaya Y."/>
            <person name="Kuroiwa M."/>
            <person name="Suzuki T."/>
            <person name="Murakami Y."/>
            <person name="Suwa Y."/>
            <person name="Takami H."/>
        </authorList>
    </citation>
    <scope>NUCLEOTIDE SEQUENCE</scope>
    <source>
        <strain evidence="4">317325-2</strain>
    </source>
</reference>
<dbReference type="GO" id="GO:0000166">
    <property type="term" value="F:nucleotide binding"/>
    <property type="evidence" value="ECO:0007669"/>
    <property type="project" value="InterPro"/>
</dbReference>
<protein>
    <submittedName>
        <fullName evidence="4">Dehydrogenase</fullName>
    </submittedName>
</protein>
<dbReference type="Gene3D" id="3.30.360.10">
    <property type="entry name" value="Dihydrodipicolinate Reductase, domain 2"/>
    <property type="match status" value="1"/>
</dbReference>
<dbReference type="EMBL" id="AP021858">
    <property type="protein sequence ID" value="BBO24743.1"/>
    <property type="molecule type" value="Genomic_DNA"/>
</dbReference>
<feature type="domain" description="Gfo/Idh/MocA-like oxidoreductase N-terminal" evidence="2">
    <location>
        <begin position="5"/>
        <end position="125"/>
    </location>
</feature>
<evidence type="ECO:0000256" key="1">
    <source>
        <dbReference type="ARBA" id="ARBA00010928"/>
    </source>
</evidence>
<dbReference type="PANTHER" id="PTHR43249">
    <property type="entry name" value="UDP-N-ACETYL-2-AMINO-2-DEOXY-D-GLUCURONATE OXIDASE"/>
    <property type="match status" value="1"/>
</dbReference>
<dbReference type="AlphaFoldDB" id="A0A809RB12"/>
<feature type="domain" description="Gfo/Idh/MocA-like oxidoreductase C-terminal" evidence="3">
    <location>
        <begin position="138"/>
        <end position="349"/>
    </location>
</feature>
<dbReference type="InterPro" id="IPR052515">
    <property type="entry name" value="Gfo/Idh/MocA_Oxidoreductase"/>
</dbReference>
<dbReference type="InterPro" id="IPR004104">
    <property type="entry name" value="Gfo/Idh/MocA-like_OxRdtase_C"/>
</dbReference>
<gene>
    <name evidence="4" type="ORF">NPRO_23380</name>
</gene>
<sequence>MAKKLKIGIIGSGGIAQGAHMPGYASLPELCEMVWACDIDPNVAEEAAEKFGGMKTTGDYRDVIADPEVDAVSIATPNKYHVEPTIAALEAGKHVLCEKPLAMNAEEARSMVRAARKSGLILQVGMNNRFTGPAQFMKQYIDDGNLGDVYYARAQALRRRGVPGWGVFIDKEKQGGGPLIDIGVHILDLTLHFMGFPKPVSASGMTWNHLGTNPALFNNWGDYDRAKFTVEDFAVGLIRFDNGAVVVLESSFMGNLEGDPFQCQLFGTKAGAAVRTWGENPIEIYTEQNRQVFNLKPVNIPNVTSSHVAEVQAFVEAILEKKPSPVPAEHGFYVNAIFDALYRSAATGVEERIDVSV</sequence>
<organism evidence="4 5">
    <name type="scientific">Candidatus Nitrosymbiomonas proteolyticus</name>
    <dbReference type="NCBI Taxonomy" id="2608984"/>
    <lineage>
        <taxon>Bacteria</taxon>
        <taxon>Bacillati</taxon>
        <taxon>Armatimonadota</taxon>
        <taxon>Armatimonadota incertae sedis</taxon>
        <taxon>Candidatus Nitrosymbiomonas</taxon>
    </lineage>
</organism>
<dbReference type="Proteomes" id="UP000662873">
    <property type="component" value="Chromosome"/>
</dbReference>
<dbReference type="KEGG" id="npy:NPRO_23380"/>